<protein>
    <submittedName>
        <fullName evidence="1">Uncharacterized protein</fullName>
    </submittedName>
</protein>
<evidence type="ECO:0000313" key="2">
    <source>
        <dbReference type="Proteomes" id="UP000323225"/>
    </source>
</evidence>
<dbReference type="EMBL" id="VUAA01000022">
    <property type="protein sequence ID" value="KAA1253423.1"/>
    <property type="molecule type" value="Genomic_DNA"/>
</dbReference>
<comment type="caution">
    <text evidence="1">The sequence shown here is derived from an EMBL/GenBank/DDBJ whole genome shotgun (WGS) entry which is preliminary data.</text>
</comment>
<dbReference type="Proteomes" id="UP000323225">
    <property type="component" value="Unassembled WGS sequence"/>
</dbReference>
<sequence length="365" mass="40741">MKFELIDGEKSSVVEYDSIEGILESDGFHISLVPARPMIGEKLVFPIDTDAVIQLFSYVRNSYRITDEEVGILKDSFGVSQLEIGAMSLHNAMCSDLGKQPQYYDVNGKRFFIGEGVRNIEESFKTSIGVMLNPQDGVVLTRDGVDILSIEGNLVYCDNKCEAESVADFASRKLVKSSMILVNAVESIVHDLDDRDGDVCTHHSIDELFVVSDVETIRKIEAELSELTQKLRQEAYKSGVFDYSDYTGDVVGLRNDKEHPLLFSTDNFNSRVDSSAVISHTMLTRDKGEHVSLITLDNRTMNASGAMSKEGVYAKVRNRKSGDEAEAFLKAGSTYRIDNLEKVELRDFVNIKDVSSSDFDMDILF</sequence>
<organism evidence="1 2">
    <name type="scientific">Vibrio cholerae</name>
    <dbReference type="NCBI Taxonomy" id="666"/>
    <lineage>
        <taxon>Bacteria</taxon>
        <taxon>Pseudomonadati</taxon>
        <taxon>Pseudomonadota</taxon>
        <taxon>Gammaproteobacteria</taxon>
        <taxon>Vibrionales</taxon>
        <taxon>Vibrionaceae</taxon>
        <taxon>Vibrio</taxon>
    </lineage>
</organism>
<proteinExistence type="predicted"/>
<gene>
    <name evidence="1" type="ORF">F0M16_17980</name>
</gene>
<reference evidence="1 2" key="1">
    <citation type="submission" date="2019-09" db="EMBL/GenBank/DDBJ databases">
        <authorList>
            <person name="Kritzky A."/>
            <person name="Schelkanova E.Y."/>
            <person name="Alkhova Z.V."/>
            <person name="Smirnova N.I."/>
        </authorList>
    </citation>
    <scope>NUCLEOTIDE SEQUENCE [LARGE SCALE GENOMIC DNA]</scope>
    <source>
        <strain evidence="1 2">M1526</strain>
    </source>
</reference>
<accession>A0A5Q6PEZ3</accession>
<name>A0A5Q6PEZ3_VIBCL</name>
<evidence type="ECO:0000313" key="1">
    <source>
        <dbReference type="EMBL" id="KAA1253423.1"/>
    </source>
</evidence>
<dbReference type="AlphaFoldDB" id="A0A5Q6PEZ3"/>